<gene>
    <name evidence="2" type="ORF">MYCIT1_LOCUS10319</name>
</gene>
<dbReference type="GO" id="GO:0004553">
    <property type="term" value="F:hydrolase activity, hydrolyzing O-glycosyl compounds"/>
    <property type="evidence" value="ECO:0007669"/>
    <property type="project" value="InterPro"/>
</dbReference>
<feature type="non-terminal residue" evidence="2">
    <location>
        <position position="1"/>
    </location>
</feature>
<feature type="domain" description="GH16" evidence="1">
    <location>
        <begin position="1"/>
        <end position="110"/>
    </location>
</feature>
<reference evidence="2" key="1">
    <citation type="submission" date="2023-11" db="EMBL/GenBank/DDBJ databases">
        <authorList>
            <person name="De Vega J J."/>
            <person name="De Vega J J."/>
        </authorList>
    </citation>
    <scope>NUCLEOTIDE SEQUENCE</scope>
</reference>
<accession>A0AAD2H3P4</accession>
<dbReference type="EMBL" id="CAVNYO010000129">
    <property type="protein sequence ID" value="CAK5267634.1"/>
    <property type="molecule type" value="Genomic_DNA"/>
</dbReference>
<comment type="caution">
    <text evidence="2">The sequence shown here is derived from an EMBL/GenBank/DDBJ whole genome shotgun (WGS) entry which is preliminary data.</text>
</comment>
<dbReference type="InterPro" id="IPR000757">
    <property type="entry name" value="Beta-glucanase-like"/>
</dbReference>
<name>A0AAD2H3P4_9AGAR</name>
<dbReference type="PROSITE" id="PS51762">
    <property type="entry name" value="GH16_2"/>
    <property type="match status" value="1"/>
</dbReference>
<dbReference type="Gene3D" id="2.60.120.200">
    <property type="match status" value="1"/>
</dbReference>
<dbReference type="InterPro" id="IPR013320">
    <property type="entry name" value="ConA-like_dom_sf"/>
</dbReference>
<feature type="non-terminal residue" evidence="2">
    <location>
        <position position="110"/>
    </location>
</feature>
<evidence type="ECO:0000313" key="2">
    <source>
        <dbReference type="EMBL" id="CAK5267634.1"/>
    </source>
</evidence>
<dbReference type="AlphaFoldDB" id="A0AAD2H3P4"/>
<organism evidence="2 3">
    <name type="scientific">Mycena citricolor</name>
    <dbReference type="NCBI Taxonomy" id="2018698"/>
    <lineage>
        <taxon>Eukaryota</taxon>
        <taxon>Fungi</taxon>
        <taxon>Dikarya</taxon>
        <taxon>Basidiomycota</taxon>
        <taxon>Agaricomycotina</taxon>
        <taxon>Agaricomycetes</taxon>
        <taxon>Agaricomycetidae</taxon>
        <taxon>Agaricales</taxon>
        <taxon>Marasmiineae</taxon>
        <taxon>Mycenaceae</taxon>
        <taxon>Mycena</taxon>
    </lineage>
</organism>
<dbReference type="Pfam" id="PF00722">
    <property type="entry name" value="Glyco_hydro_16"/>
    <property type="match status" value="1"/>
</dbReference>
<protein>
    <recommendedName>
        <fullName evidence="1">GH16 domain-containing protein</fullName>
    </recommendedName>
</protein>
<dbReference type="SUPFAM" id="SSF49899">
    <property type="entry name" value="Concanavalin A-like lectins/glucanases"/>
    <property type="match status" value="1"/>
</dbReference>
<evidence type="ECO:0000313" key="3">
    <source>
        <dbReference type="Proteomes" id="UP001295794"/>
    </source>
</evidence>
<sequence>TINSTFSIFNGKVTFLVEAPTISGVIVAGILIGDSGSSDEIDVELICGDPYTWQTNLFVADPRDSKPEYGVFSSKEAVDKINDVHAYSIEMSPDAVHWSLDGRAVRTLKR</sequence>
<dbReference type="Proteomes" id="UP001295794">
    <property type="component" value="Unassembled WGS sequence"/>
</dbReference>
<dbReference type="GO" id="GO:0005975">
    <property type="term" value="P:carbohydrate metabolic process"/>
    <property type="evidence" value="ECO:0007669"/>
    <property type="project" value="InterPro"/>
</dbReference>
<evidence type="ECO:0000259" key="1">
    <source>
        <dbReference type="PROSITE" id="PS51762"/>
    </source>
</evidence>
<proteinExistence type="predicted"/>
<keyword evidence="3" id="KW-1185">Reference proteome</keyword>